<reference evidence="4 5" key="1">
    <citation type="journal article" date="2012" name="PLoS Pathog.">
        <title>Diverse lifestyles and strategies of plant pathogenesis encoded in the genomes of eighteen Dothideomycetes fungi.</title>
        <authorList>
            <person name="Ohm R.A."/>
            <person name="Feau N."/>
            <person name="Henrissat B."/>
            <person name="Schoch C.L."/>
            <person name="Horwitz B.A."/>
            <person name="Barry K.W."/>
            <person name="Condon B.J."/>
            <person name="Copeland A.C."/>
            <person name="Dhillon B."/>
            <person name="Glaser F."/>
            <person name="Hesse C.N."/>
            <person name="Kosti I."/>
            <person name="LaButti K."/>
            <person name="Lindquist E.A."/>
            <person name="Lucas S."/>
            <person name="Salamov A.A."/>
            <person name="Bradshaw R.E."/>
            <person name="Ciuffetti L."/>
            <person name="Hamelin R.C."/>
            <person name="Kema G.H.J."/>
            <person name="Lawrence C."/>
            <person name="Scott J.A."/>
            <person name="Spatafora J.W."/>
            <person name="Turgeon B.G."/>
            <person name="de Wit P.J.G.M."/>
            <person name="Zhong S."/>
            <person name="Goodwin S.B."/>
            <person name="Grigoriev I.V."/>
        </authorList>
    </citation>
    <scope>NUCLEOTIDE SEQUENCE [LARGE SCALE GENOMIC DNA]</scope>
    <source>
        <strain evidence="4 5">SO2202</strain>
    </source>
</reference>
<dbReference type="RefSeq" id="XP_016765286.1">
    <property type="nucleotide sequence ID" value="XM_016903541.1"/>
</dbReference>
<dbReference type="Gene3D" id="3.40.50.720">
    <property type="entry name" value="NAD(P)-binding Rossmann-like Domain"/>
    <property type="match status" value="1"/>
</dbReference>
<dbReference type="PANTHER" id="PTHR10366">
    <property type="entry name" value="NAD DEPENDENT EPIMERASE/DEHYDRATASE"/>
    <property type="match status" value="1"/>
</dbReference>
<evidence type="ECO:0000313" key="4">
    <source>
        <dbReference type="EMBL" id="EMF17165.1"/>
    </source>
</evidence>
<dbReference type="STRING" id="692275.N1QJ14"/>
<evidence type="ECO:0000256" key="2">
    <source>
        <dbReference type="ARBA" id="ARBA00023445"/>
    </source>
</evidence>
<organism evidence="4 5">
    <name type="scientific">Sphaerulina musiva (strain SO2202)</name>
    <name type="common">Poplar stem canker fungus</name>
    <name type="synonym">Septoria musiva</name>
    <dbReference type="NCBI Taxonomy" id="692275"/>
    <lineage>
        <taxon>Eukaryota</taxon>
        <taxon>Fungi</taxon>
        <taxon>Dikarya</taxon>
        <taxon>Ascomycota</taxon>
        <taxon>Pezizomycotina</taxon>
        <taxon>Dothideomycetes</taxon>
        <taxon>Dothideomycetidae</taxon>
        <taxon>Mycosphaerellales</taxon>
        <taxon>Mycosphaerellaceae</taxon>
        <taxon>Sphaerulina</taxon>
    </lineage>
</organism>
<dbReference type="HOGENOM" id="CLU_007383_9_2_1"/>
<feature type="domain" description="NAD-dependent epimerase/dehydratase" evidence="3">
    <location>
        <begin position="3"/>
        <end position="268"/>
    </location>
</feature>
<dbReference type="Pfam" id="PF01370">
    <property type="entry name" value="Epimerase"/>
    <property type="match status" value="1"/>
</dbReference>
<dbReference type="PANTHER" id="PTHR10366:SF564">
    <property type="entry name" value="STEROL-4-ALPHA-CARBOXYLATE 3-DEHYDROGENASE, DECARBOXYLATING"/>
    <property type="match status" value="1"/>
</dbReference>
<comment type="similarity">
    <text evidence="2">Belongs to the NAD(P)-dependent epimerase/dehydratase family. Dihydroflavonol-4-reductase subfamily.</text>
</comment>
<accession>N1QJ14</accession>
<dbReference type="eggNOG" id="KOG1502">
    <property type="taxonomic scope" value="Eukaryota"/>
</dbReference>
<evidence type="ECO:0000313" key="5">
    <source>
        <dbReference type="Proteomes" id="UP000016931"/>
    </source>
</evidence>
<keyword evidence="1" id="KW-0560">Oxidoreductase</keyword>
<dbReference type="OrthoDB" id="2735536at2759"/>
<dbReference type="InterPro" id="IPR036291">
    <property type="entry name" value="NAD(P)-bd_dom_sf"/>
</dbReference>
<dbReference type="GeneID" id="27900678"/>
<dbReference type="InterPro" id="IPR050425">
    <property type="entry name" value="NAD(P)_dehydrat-like"/>
</dbReference>
<protein>
    <submittedName>
        <fullName evidence="4">NAD(P)-binding protein</fullName>
    </submittedName>
</protein>
<name>N1QJ14_SPHMS</name>
<dbReference type="InterPro" id="IPR001509">
    <property type="entry name" value="Epimerase_deHydtase"/>
</dbReference>
<evidence type="ECO:0000256" key="1">
    <source>
        <dbReference type="ARBA" id="ARBA00023002"/>
    </source>
</evidence>
<proteinExistence type="inferred from homology"/>
<keyword evidence="5" id="KW-1185">Reference proteome</keyword>
<dbReference type="Proteomes" id="UP000016931">
    <property type="component" value="Unassembled WGS sequence"/>
</dbReference>
<dbReference type="AlphaFoldDB" id="N1QJ14"/>
<dbReference type="EMBL" id="KB456260">
    <property type="protein sequence ID" value="EMF17165.1"/>
    <property type="molecule type" value="Genomic_DNA"/>
</dbReference>
<dbReference type="SUPFAM" id="SSF51735">
    <property type="entry name" value="NAD(P)-binding Rossmann-fold domains"/>
    <property type="match status" value="1"/>
</dbReference>
<sequence>MRVLVTGGSGYLAGHIIDQLLQRGHSVVTTTRTQAKASGLLRRYAQHGKDVFDVVIVEDIAVEAAFDQAVVSTPPFDAVCHPTSPFYFDVTDIQKELLDPAIMGTIGILQSIKAHAPTVRRVVITSSLASMIHPWQGDWPGNWPGHVYTEADWNPITLDQALADVLCGYRFSKKQAEQAAWNFLATERPNFTLQTICPPLMLGPTASGDLWEGSLANVNESLKRVRDICFGKARAENEIPPNGASFVFTDVRDAAHYHVLALERPEEVSERYFIPTGWFANEDIARIARDHFHDLAADCIPLPGTPGGGWPQDGMYTVDNSHTRNAFPDLVTFYSLETCIVDTVRSLLAVVASASASASASSSSSSPSFSS</sequence>
<dbReference type="GO" id="GO:0016616">
    <property type="term" value="F:oxidoreductase activity, acting on the CH-OH group of donors, NAD or NADP as acceptor"/>
    <property type="evidence" value="ECO:0007669"/>
    <property type="project" value="TreeGrafter"/>
</dbReference>
<gene>
    <name evidence="4" type="ORF">SEPMUDRAFT_146250</name>
</gene>
<dbReference type="OMA" id="WDFVETE"/>
<evidence type="ECO:0000259" key="3">
    <source>
        <dbReference type="Pfam" id="PF01370"/>
    </source>
</evidence>